<name>A0A086Q786_TOXGO</name>
<reference evidence="3 4" key="2">
    <citation type="journal article" date="2015" name="Eukaryot. Cell">
        <title>Genetic mapping reveals that sinefungin resistance in Toxoplasma gondii is controlled by a putative amino acid transporter locus that can be used as a negative selectable marker.</title>
        <authorList>
            <person name="Behnke M.S."/>
            <person name="Khan A."/>
            <person name="Sibley L.D."/>
        </authorList>
    </citation>
    <scope>NUCLEOTIDE SEQUENCE [LARGE SCALE GENOMIC DNA]</scope>
    <source>
        <strain evidence="3 4">VAND</strain>
    </source>
</reference>
<feature type="transmembrane region" description="Helical" evidence="2">
    <location>
        <begin position="270"/>
        <end position="295"/>
    </location>
</feature>
<evidence type="ECO:0000313" key="4">
    <source>
        <dbReference type="Proteomes" id="UP000028840"/>
    </source>
</evidence>
<dbReference type="VEuPathDB" id="ToxoDB:TGVAND_286928"/>
<evidence type="ECO:0000313" key="3">
    <source>
        <dbReference type="EMBL" id="KFH08468.1"/>
    </source>
</evidence>
<feature type="region of interest" description="Disordered" evidence="1">
    <location>
        <begin position="179"/>
        <end position="206"/>
    </location>
</feature>
<evidence type="ECO:0000256" key="2">
    <source>
        <dbReference type="SAM" id="Phobius"/>
    </source>
</evidence>
<keyword evidence="2" id="KW-1133">Transmembrane helix</keyword>
<organism evidence="3 4">
    <name type="scientific">Toxoplasma gondii VAND</name>
    <dbReference type="NCBI Taxonomy" id="933077"/>
    <lineage>
        <taxon>Eukaryota</taxon>
        <taxon>Sar</taxon>
        <taxon>Alveolata</taxon>
        <taxon>Apicomplexa</taxon>
        <taxon>Conoidasida</taxon>
        <taxon>Coccidia</taxon>
        <taxon>Eucoccidiorida</taxon>
        <taxon>Eimeriorina</taxon>
        <taxon>Sarcocystidae</taxon>
        <taxon>Toxoplasma</taxon>
    </lineage>
</organism>
<reference evidence="3 4" key="1">
    <citation type="submission" date="2014-08" db="EMBL/GenBank/DDBJ databases">
        <authorList>
            <person name="Sibley D."/>
            <person name="Venepally P."/>
            <person name="Karamycheva S."/>
            <person name="Hadjithomas M."/>
            <person name="Khan A."/>
            <person name="Brunk B."/>
            <person name="Roos D."/>
            <person name="Caler E."/>
            <person name="Lorenzi H."/>
        </authorList>
    </citation>
    <scope>NUCLEOTIDE SEQUENCE [LARGE SCALE GENOMIC DNA]</scope>
    <source>
        <strain evidence="3 4">VAND</strain>
    </source>
</reference>
<dbReference type="EMBL" id="AEYJ02000649">
    <property type="protein sequence ID" value="KFH08468.1"/>
    <property type="molecule type" value="Genomic_DNA"/>
</dbReference>
<evidence type="ECO:0000256" key="1">
    <source>
        <dbReference type="SAM" id="MobiDB-lite"/>
    </source>
</evidence>
<accession>A0A086Q786</accession>
<proteinExistence type="predicted"/>
<comment type="caution">
    <text evidence="3">The sequence shown here is derived from an EMBL/GenBank/DDBJ whole genome shotgun (WGS) entry which is preliminary data.</text>
</comment>
<keyword evidence="2 3" id="KW-0812">Transmembrane</keyword>
<protein>
    <submittedName>
        <fullName evidence="3">Putative transmembrane protein</fullName>
    </submittedName>
</protein>
<dbReference type="AlphaFoldDB" id="A0A086Q786"/>
<dbReference type="Proteomes" id="UP000028840">
    <property type="component" value="Unassembled WGS sequence"/>
</dbReference>
<gene>
    <name evidence="3" type="ORF">TGVAND_286928</name>
</gene>
<feature type="region of interest" description="Disordered" evidence="1">
    <location>
        <begin position="224"/>
        <end position="249"/>
    </location>
</feature>
<keyword evidence="2" id="KW-0472">Membrane</keyword>
<sequence>MLWKRGVDICEKHRLRDSSDASICLFLPRSLFRNRKRPKKPSSSRCLCLRGKESLHLAPSSSDCFRGVSLLASCRQATQTPDSVRRESRSPSPTWLCLPSVPYAASCSAARHSCVERPAGVGFPPAVLLTLTRRPGGLRRQSGRREGTRGRRRLRGPEIFPLLFRVGASDVLLAGAPPRREKPYRLPTDSCAAGGRRRATSPQAKKNKETLGCLGCRTACTGPARTQETRRAKKERKREKRESIFGVSSGDTRHRSELLRSTDSKGEKGFALFALKIFFPLLSLAVSVSIVVRLFPHARHAARSTRLAQSPRVGASLVCVPSLAKPEMRPRAFLPHFKRPFGSVNSRISVMPEGPSRTPPFFCRRALCEGTFSPRSALLKCIVSSLAFPSLKPRRRYAPREVFGLFDLRPSAELNRVTHQASKVKMFEDAIAFPQEASVCTETVLDPRRGVRVSS</sequence>